<organism evidence="2 3">
    <name type="scientific">Candidatus Giovannonibacteria bacterium RIFCSPLOWO2_01_FULL_44_16</name>
    <dbReference type="NCBI Taxonomy" id="1798348"/>
    <lineage>
        <taxon>Bacteria</taxon>
        <taxon>Candidatus Giovannoniibacteriota</taxon>
    </lineage>
</organism>
<dbReference type="EMBL" id="MFIA01000038">
    <property type="protein sequence ID" value="OGF81583.1"/>
    <property type="molecule type" value="Genomic_DNA"/>
</dbReference>
<gene>
    <name evidence="2" type="ORF">A2924_02445</name>
</gene>
<name>A0A1F5X160_9BACT</name>
<protein>
    <submittedName>
        <fullName evidence="2">Uncharacterized protein</fullName>
    </submittedName>
</protein>
<proteinExistence type="predicted"/>
<dbReference type="AlphaFoldDB" id="A0A1F5X160"/>
<evidence type="ECO:0000313" key="2">
    <source>
        <dbReference type="EMBL" id="OGF81583.1"/>
    </source>
</evidence>
<evidence type="ECO:0000313" key="3">
    <source>
        <dbReference type="Proteomes" id="UP000178046"/>
    </source>
</evidence>
<reference evidence="2 3" key="1">
    <citation type="journal article" date="2016" name="Nat. Commun.">
        <title>Thousands of microbial genomes shed light on interconnected biogeochemical processes in an aquifer system.</title>
        <authorList>
            <person name="Anantharaman K."/>
            <person name="Brown C.T."/>
            <person name="Hug L.A."/>
            <person name="Sharon I."/>
            <person name="Castelle C.J."/>
            <person name="Probst A.J."/>
            <person name="Thomas B.C."/>
            <person name="Singh A."/>
            <person name="Wilkins M.J."/>
            <person name="Karaoz U."/>
            <person name="Brodie E.L."/>
            <person name="Williams K.H."/>
            <person name="Hubbard S.S."/>
            <person name="Banfield J.F."/>
        </authorList>
    </citation>
    <scope>NUCLEOTIDE SEQUENCE [LARGE SCALE GENOMIC DNA]</scope>
</reference>
<feature type="compositionally biased region" description="Basic and acidic residues" evidence="1">
    <location>
        <begin position="40"/>
        <end position="52"/>
    </location>
</feature>
<evidence type="ECO:0000256" key="1">
    <source>
        <dbReference type="SAM" id="MobiDB-lite"/>
    </source>
</evidence>
<dbReference type="Proteomes" id="UP000178046">
    <property type="component" value="Unassembled WGS sequence"/>
</dbReference>
<comment type="caution">
    <text evidence="2">The sequence shown here is derived from an EMBL/GenBank/DDBJ whole genome shotgun (WGS) entry which is preliminary data.</text>
</comment>
<sequence length="72" mass="8510">MNCEEKAEKITGIVLEFDQAKRKRPVKESVKRKMVKRTDGNDRWLEEEKPAERFPQFRPGYDNGLRGITEND</sequence>
<accession>A0A1F5X160</accession>
<feature type="region of interest" description="Disordered" evidence="1">
    <location>
        <begin position="40"/>
        <end position="72"/>
    </location>
</feature>